<keyword evidence="2" id="KW-0597">Phosphoprotein</keyword>
<evidence type="ECO:0000256" key="16">
    <source>
        <dbReference type="SAM" id="Phobius"/>
    </source>
</evidence>
<dbReference type="OrthoDB" id="118142at2"/>
<evidence type="ECO:0000256" key="13">
    <source>
        <dbReference type="ARBA" id="ARBA00056274"/>
    </source>
</evidence>
<dbReference type="SUPFAM" id="SSF55874">
    <property type="entry name" value="ATPase domain of HSP90 chaperone/DNA topoisomerase II/histidine kinase"/>
    <property type="match status" value="1"/>
</dbReference>
<keyword evidence="3" id="KW-0808">Transferase</keyword>
<evidence type="ECO:0000256" key="3">
    <source>
        <dbReference type="ARBA" id="ARBA00022679"/>
    </source>
</evidence>
<evidence type="ECO:0000256" key="12">
    <source>
        <dbReference type="ARBA" id="ARBA00047761"/>
    </source>
</evidence>
<dbReference type="STRING" id="380248.SAMN05216251_101470"/>
<evidence type="ECO:0000256" key="5">
    <source>
        <dbReference type="ARBA" id="ARBA00022741"/>
    </source>
</evidence>
<reference evidence="18 19" key="1">
    <citation type="submission" date="2016-10" db="EMBL/GenBank/DDBJ databases">
        <authorList>
            <person name="de Groot N.N."/>
        </authorList>
    </citation>
    <scope>NUCLEOTIDE SEQUENCE [LARGE SCALE GENOMIC DNA]</scope>
    <source>
        <strain evidence="18 19">CGMCC 4.3510</strain>
    </source>
</reference>
<organism evidence="18 19">
    <name type="scientific">Actinacidiphila alni</name>
    <dbReference type="NCBI Taxonomy" id="380248"/>
    <lineage>
        <taxon>Bacteria</taxon>
        <taxon>Bacillati</taxon>
        <taxon>Actinomycetota</taxon>
        <taxon>Actinomycetes</taxon>
        <taxon>Kitasatosporales</taxon>
        <taxon>Streptomycetaceae</taxon>
        <taxon>Actinacidiphila</taxon>
    </lineage>
</organism>
<feature type="transmembrane region" description="Helical" evidence="16">
    <location>
        <begin position="48"/>
        <end position="81"/>
    </location>
</feature>
<sequence>MDVVPAGRPLRPVRRRVALTSLARVVPTVALVGAGAAIAGTSPGGHFGLVLAVVPFLAAAVHSMAVTALIGALTVTLYAVLRHWLTADSTDVWLIKLGFLVASAGVAVLISHARAKQQQLERSRDVALALQEGLLPQRVPRNSAVETAYRYVPADTAAGVGGDWFDVIPLSGTRVALVMGDVVGHGIHAAAMMGRLRTAVHTLADLDLAPDELLSRMDDLAVRLADDDADRELGATCLYMVYDPISRQCTVASAGHTPPALVHPDGTVEFQRLTENPPLGVGGTLFESTEATLAEGTVIALYTDGLLDLRHQGTDTAIAALARALRPAGSGLDALCDRVWAGLPTEHDDDVALLLARTRTLPPDDVAAWEYPARPESVPAARAAVSARLAAWDLTAHTFATELVVSELLTNAVTHARGPVGLRLIRDGALICEVSDGSDTAPHIRRAGPLDEGGRGLFLVAELADRWGTRYSRDGKTIWVEQRFDSRP</sequence>
<dbReference type="SUPFAM" id="SSF81606">
    <property type="entry name" value="PP2C-like"/>
    <property type="match status" value="1"/>
</dbReference>
<evidence type="ECO:0000256" key="9">
    <source>
        <dbReference type="ARBA" id="ARBA00022842"/>
    </source>
</evidence>
<dbReference type="Pfam" id="PF07228">
    <property type="entry name" value="SpoIIE"/>
    <property type="match status" value="1"/>
</dbReference>
<evidence type="ECO:0000313" key="19">
    <source>
        <dbReference type="Proteomes" id="UP000199323"/>
    </source>
</evidence>
<keyword evidence="4" id="KW-0479">Metal-binding</keyword>
<dbReference type="SMART" id="SM00331">
    <property type="entry name" value="PP2C_SIG"/>
    <property type="match status" value="1"/>
</dbReference>
<dbReference type="AlphaFoldDB" id="A0A1I1XNU2"/>
<keyword evidence="16" id="KW-0472">Membrane</keyword>
<keyword evidence="5" id="KW-0547">Nucleotide-binding</keyword>
<dbReference type="GO" id="GO:0016301">
    <property type="term" value="F:kinase activity"/>
    <property type="evidence" value="ECO:0007669"/>
    <property type="project" value="UniProtKB-KW"/>
</dbReference>
<dbReference type="InterPro" id="IPR036457">
    <property type="entry name" value="PPM-type-like_dom_sf"/>
</dbReference>
<protein>
    <recommendedName>
        <fullName evidence="1">protein-serine/threonine phosphatase</fullName>
        <ecNumber evidence="1">3.1.3.16</ecNumber>
    </recommendedName>
    <alternativeName>
        <fullName evidence="15">Protein-serine/threonine phosphatase</fullName>
    </alternativeName>
    <alternativeName>
        <fullName evidence="14">Serine/threonine-protein kinase</fullName>
    </alternativeName>
</protein>
<proteinExistence type="predicted"/>
<evidence type="ECO:0000256" key="6">
    <source>
        <dbReference type="ARBA" id="ARBA00022777"/>
    </source>
</evidence>
<feature type="transmembrane region" description="Helical" evidence="16">
    <location>
        <begin position="93"/>
        <end position="113"/>
    </location>
</feature>
<evidence type="ECO:0000256" key="11">
    <source>
        <dbReference type="ARBA" id="ARBA00023211"/>
    </source>
</evidence>
<dbReference type="GO" id="GO:0005524">
    <property type="term" value="F:ATP binding"/>
    <property type="evidence" value="ECO:0007669"/>
    <property type="project" value="UniProtKB-KW"/>
</dbReference>
<name>A0A1I1XNU2_9ACTN</name>
<evidence type="ECO:0000256" key="8">
    <source>
        <dbReference type="ARBA" id="ARBA00022840"/>
    </source>
</evidence>
<keyword evidence="7" id="KW-0378">Hydrolase</keyword>
<dbReference type="Gene3D" id="3.30.565.10">
    <property type="entry name" value="Histidine kinase-like ATPase, C-terminal domain"/>
    <property type="match status" value="1"/>
</dbReference>
<accession>A0A1I1XNU2</accession>
<evidence type="ECO:0000256" key="15">
    <source>
        <dbReference type="ARBA" id="ARBA00081350"/>
    </source>
</evidence>
<dbReference type="Pfam" id="PF13581">
    <property type="entry name" value="HATPase_c_2"/>
    <property type="match status" value="1"/>
</dbReference>
<dbReference type="GO" id="GO:0004722">
    <property type="term" value="F:protein serine/threonine phosphatase activity"/>
    <property type="evidence" value="ECO:0007669"/>
    <property type="project" value="UniProtKB-EC"/>
</dbReference>
<evidence type="ECO:0000313" key="18">
    <source>
        <dbReference type="EMBL" id="SFE09009.1"/>
    </source>
</evidence>
<dbReference type="PANTHER" id="PTHR43156:SF2">
    <property type="entry name" value="STAGE II SPORULATION PROTEIN E"/>
    <property type="match status" value="1"/>
</dbReference>
<dbReference type="PANTHER" id="PTHR43156">
    <property type="entry name" value="STAGE II SPORULATION PROTEIN E-RELATED"/>
    <property type="match status" value="1"/>
</dbReference>
<dbReference type="CDD" id="cd16936">
    <property type="entry name" value="HATPase_RsbW-like"/>
    <property type="match status" value="1"/>
</dbReference>
<dbReference type="EMBL" id="FONG01000001">
    <property type="protein sequence ID" value="SFE09009.1"/>
    <property type="molecule type" value="Genomic_DNA"/>
</dbReference>
<feature type="transmembrane region" description="Helical" evidence="16">
    <location>
        <begin position="21"/>
        <end position="42"/>
    </location>
</feature>
<evidence type="ECO:0000256" key="1">
    <source>
        <dbReference type="ARBA" id="ARBA00013081"/>
    </source>
</evidence>
<evidence type="ECO:0000259" key="17">
    <source>
        <dbReference type="SMART" id="SM00331"/>
    </source>
</evidence>
<dbReference type="FunFam" id="3.30.565.10:FF:000028">
    <property type="entry name" value="PAS sensor protein"/>
    <property type="match status" value="1"/>
</dbReference>
<comment type="catalytic activity">
    <reaction evidence="12">
        <text>O-phospho-L-seryl-[protein] + H2O = L-seryl-[protein] + phosphate</text>
        <dbReference type="Rhea" id="RHEA:20629"/>
        <dbReference type="Rhea" id="RHEA-COMP:9863"/>
        <dbReference type="Rhea" id="RHEA-COMP:11604"/>
        <dbReference type="ChEBI" id="CHEBI:15377"/>
        <dbReference type="ChEBI" id="CHEBI:29999"/>
        <dbReference type="ChEBI" id="CHEBI:43474"/>
        <dbReference type="ChEBI" id="CHEBI:83421"/>
        <dbReference type="EC" id="3.1.3.16"/>
    </reaction>
</comment>
<dbReference type="FunFam" id="3.60.40.10:FF:000005">
    <property type="entry name" value="Serine/threonine protein phosphatase"/>
    <property type="match status" value="1"/>
</dbReference>
<keyword evidence="9" id="KW-0460">Magnesium</keyword>
<dbReference type="InterPro" id="IPR052016">
    <property type="entry name" value="Bact_Sigma-Reg"/>
</dbReference>
<dbReference type="InterPro" id="IPR001932">
    <property type="entry name" value="PPM-type_phosphatase-like_dom"/>
</dbReference>
<dbReference type="InterPro" id="IPR003594">
    <property type="entry name" value="HATPase_dom"/>
</dbReference>
<dbReference type="InterPro" id="IPR036890">
    <property type="entry name" value="HATPase_C_sf"/>
</dbReference>
<keyword evidence="11" id="KW-0464">Manganese</keyword>
<evidence type="ECO:0000256" key="14">
    <source>
        <dbReference type="ARBA" id="ARBA00075117"/>
    </source>
</evidence>
<dbReference type="Gene3D" id="3.60.40.10">
    <property type="entry name" value="PPM-type phosphatase domain"/>
    <property type="match status" value="1"/>
</dbReference>
<evidence type="ECO:0000256" key="4">
    <source>
        <dbReference type="ARBA" id="ARBA00022723"/>
    </source>
</evidence>
<keyword evidence="16" id="KW-1133">Transmembrane helix</keyword>
<keyword evidence="6 18" id="KW-0418">Kinase</keyword>
<keyword evidence="16" id="KW-0812">Transmembrane</keyword>
<dbReference type="RefSeq" id="WP_093711585.1">
    <property type="nucleotide sequence ID" value="NZ_FONG01000001.1"/>
</dbReference>
<evidence type="ECO:0000256" key="2">
    <source>
        <dbReference type="ARBA" id="ARBA00022553"/>
    </source>
</evidence>
<dbReference type="GO" id="GO:0046872">
    <property type="term" value="F:metal ion binding"/>
    <property type="evidence" value="ECO:0007669"/>
    <property type="project" value="UniProtKB-KW"/>
</dbReference>
<keyword evidence="10" id="KW-0904">Protein phosphatase</keyword>
<feature type="domain" description="PPM-type phosphatase" evidence="17">
    <location>
        <begin position="145"/>
        <end position="358"/>
    </location>
</feature>
<dbReference type="Proteomes" id="UP000199323">
    <property type="component" value="Unassembled WGS sequence"/>
</dbReference>
<evidence type="ECO:0000256" key="7">
    <source>
        <dbReference type="ARBA" id="ARBA00022801"/>
    </source>
</evidence>
<dbReference type="EC" id="3.1.3.16" evidence="1"/>
<keyword evidence="8" id="KW-0067">ATP-binding</keyword>
<comment type="function">
    <text evidence="13">Primarily acts as an independent SigF regulator that is sensitive to the osmosensory signal, mediating the cross talk of PknD with the SigF regulon. Possesses both phosphatase and kinase activities. The kinase domain functions as a classic anti-sigma factor-like kinase to phosphorylate the anti-anti-sigma factor domain at the canonical regulatory site, and the phosphatase domain antagonizes this activity.</text>
</comment>
<keyword evidence="19" id="KW-1185">Reference proteome</keyword>
<gene>
    <name evidence="18" type="ORF">SAMN05216251_101470</name>
</gene>
<evidence type="ECO:0000256" key="10">
    <source>
        <dbReference type="ARBA" id="ARBA00022912"/>
    </source>
</evidence>